<evidence type="ECO:0000256" key="9">
    <source>
        <dbReference type="SAM" id="Phobius"/>
    </source>
</evidence>
<evidence type="ECO:0000313" key="13">
    <source>
        <dbReference type="Proteomes" id="UP000011083"/>
    </source>
</evidence>
<evidence type="ECO:0008006" key="14">
    <source>
        <dbReference type="Google" id="ProtNLM"/>
    </source>
</evidence>
<name>L8HLI1_ACACF</name>
<accession>L8HLI1</accession>
<dbReference type="Pfam" id="PF11710">
    <property type="entry name" value="Git3"/>
    <property type="match status" value="1"/>
</dbReference>
<sequence length="334" mass="38116">MAFTQTEIDLLNGTVTVGGILSVCGCLFLVGSAIYFRKLRHSYWRAVVVLALWDGLTAATFVMSSLPALAQWDLFGPNACQLQGVLLELFVMLSNCYTFYVALVLYLIVVKRKEAQLLSGLFEIMYFAFVATAAATMSLIPLYEVNGLKYTAGLGWCWVPAKPTYGRFVMNYVWVWTAILSIIIFYFLILRHIRREMVAEKINAPLSEIATGRLIEKRSLHTRQLFLYPLIYIVLWTPATINRVLEAQEIELYFMSLLEAGFLPLQGILNTCIYLFTSGIYRDILHVFWRRRLYRSLYAVSVDFAVPPLYDTDDDSDDAATSLRRQDPRACCFT</sequence>
<feature type="transmembrane region" description="Helical" evidence="9">
    <location>
        <begin position="121"/>
        <end position="143"/>
    </location>
</feature>
<evidence type="ECO:0000259" key="11">
    <source>
        <dbReference type="PROSITE" id="PS50262"/>
    </source>
</evidence>
<keyword evidence="4 9" id="KW-1133">Transmembrane helix</keyword>
<feature type="transmembrane region" description="Helical" evidence="9">
    <location>
        <begin position="43"/>
        <end position="69"/>
    </location>
</feature>
<feature type="transmembrane region" description="Helical" evidence="9">
    <location>
        <begin position="15"/>
        <end position="36"/>
    </location>
</feature>
<keyword evidence="8" id="KW-0807">Transducer</keyword>
<keyword evidence="6 9" id="KW-0472">Membrane</keyword>
<dbReference type="Proteomes" id="UP000011083">
    <property type="component" value="Unassembled WGS sequence"/>
</dbReference>
<dbReference type="PROSITE" id="PS50262">
    <property type="entry name" value="G_PROTEIN_RECEP_F1_2"/>
    <property type="match status" value="1"/>
</dbReference>
<dbReference type="InterPro" id="IPR017981">
    <property type="entry name" value="GPCR_2-like_7TM"/>
</dbReference>
<dbReference type="Pfam" id="PF11970">
    <property type="entry name" value="GPR_Gpa2_C"/>
    <property type="match status" value="1"/>
</dbReference>
<dbReference type="PANTHER" id="PTHR23112">
    <property type="entry name" value="G PROTEIN-COUPLED RECEPTOR 157-RELATED"/>
    <property type="match status" value="1"/>
</dbReference>
<dbReference type="GO" id="GO:0007189">
    <property type="term" value="P:adenylate cyclase-activating G protein-coupled receptor signaling pathway"/>
    <property type="evidence" value="ECO:0007669"/>
    <property type="project" value="TreeGrafter"/>
</dbReference>
<evidence type="ECO:0000259" key="10">
    <source>
        <dbReference type="PROSITE" id="PS50261"/>
    </source>
</evidence>
<dbReference type="EMBL" id="KB007805">
    <property type="protein sequence ID" value="ELR25261.1"/>
    <property type="molecule type" value="Genomic_DNA"/>
</dbReference>
<dbReference type="InterPro" id="IPR017452">
    <property type="entry name" value="GPCR_Rhodpsn_7TM"/>
</dbReference>
<evidence type="ECO:0000256" key="7">
    <source>
        <dbReference type="ARBA" id="ARBA00023170"/>
    </source>
</evidence>
<dbReference type="VEuPathDB" id="AmoebaDB:ACA1_290250"/>
<dbReference type="Gene3D" id="1.20.1070.10">
    <property type="entry name" value="Rhodopsin 7-helix transmembrane proteins"/>
    <property type="match status" value="1"/>
</dbReference>
<evidence type="ECO:0000256" key="6">
    <source>
        <dbReference type="ARBA" id="ARBA00023136"/>
    </source>
</evidence>
<dbReference type="GO" id="GO:0007166">
    <property type="term" value="P:cell surface receptor signaling pathway"/>
    <property type="evidence" value="ECO:0007669"/>
    <property type="project" value="InterPro"/>
</dbReference>
<dbReference type="GeneID" id="14926307"/>
<feature type="transmembrane region" description="Helical" evidence="9">
    <location>
        <begin position="225"/>
        <end position="245"/>
    </location>
</feature>
<dbReference type="OMA" id="HIRREMV"/>
<evidence type="ECO:0000256" key="5">
    <source>
        <dbReference type="ARBA" id="ARBA00023040"/>
    </source>
</evidence>
<feature type="transmembrane region" description="Helical" evidence="9">
    <location>
        <begin position="265"/>
        <end position="285"/>
    </location>
</feature>
<feature type="domain" description="G-protein coupled receptors family 1 profile" evidence="11">
    <location>
        <begin position="25"/>
        <end position="274"/>
    </location>
</feature>
<evidence type="ECO:0000256" key="8">
    <source>
        <dbReference type="ARBA" id="ARBA00023224"/>
    </source>
</evidence>
<comment type="subcellular location">
    <subcellularLocation>
        <location evidence="1">Membrane</location>
        <topology evidence="1">Multi-pass membrane protein</topology>
    </subcellularLocation>
</comment>
<dbReference type="InterPro" id="IPR022343">
    <property type="entry name" value="GCR1-cAMP_receptor"/>
</dbReference>
<keyword evidence="7" id="KW-0675">Receptor</keyword>
<evidence type="ECO:0000313" key="12">
    <source>
        <dbReference type="EMBL" id="ELR25261.1"/>
    </source>
</evidence>
<feature type="transmembrane region" description="Helical" evidence="9">
    <location>
        <begin position="172"/>
        <end position="190"/>
    </location>
</feature>
<dbReference type="PRINTS" id="PR02000">
    <property type="entry name" value="GCR1PLANT"/>
</dbReference>
<protein>
    <recommendedName>
        <fullName evidence="14">G-protein coupled receptors family 2 profile 2 domain-containing protein</fullName>
    </recommendedName>
</protein>
<evidence type="ECO:0000256" key="2">
    <source>
        <dbReference type="ARBA" id="ARBA00008360"/>
    </source>
</evidence>
<proteinExistence type="inferred from homology"/>
<feature type="domain" description="G-protein coupled receptors family 2 profile 2" evidence="10">
    <location>
        <begin position="11"/>
        <end position="278"/>
    </location>
</feature>
<keyword evidence="5" id="KW-0297">G-protein coupled receptor</keyword>
<gene>
    <name evidence="12" type="ORF">ACA1_290250</name>
</gene>
<dbReference type="InterPro" id="IPR022596">
    <property type="entry name" value="GPR1/2/3_C"/>
</dbReference>
<dbReference type="OrthoDB" id="100006at2759"/>
<dbReference type="GO" id="GO:0004930">
    <property type="term" value="F:G protein-coupled receptor activity"/>
    <property type="evidence" value="ECO:0007669"/>
    <property type="project" value="UniProtKB-KW"/>
</dbReference>
<dbReference type="AlphaFoldDB" id="L8HLI1"/>
<evidence type="ECO:0000256" key="4">
    <source>
        <dbReference type="ARBA" id="ARBA00022989"/>
    </source>
</evidence>
<keyword evidence="13" id="KW-1185">Reference proteome</keyword>
<feature type="transmembrane region" description="Helical" evidence="9">
    <location>
        <begin position="89"/>
        <end position="109"/>
    </location>
</feature>
<keyword evidence="3 9" id="KW-0812">Transmembrane</keyword>
<evidence type="ECO:0000256" key="1">
    <source>
        <dbReference type="ARBA" id="ARBA00004141"/>
    </source>
</evidence>
<comment type="similarity">
    <text evidence="2">Belongs to the G-protein coupled receptor 5 family.</text>
</comment>
<dbReference type="InterPro" id="IPR023041">
    <property type="entry name" value="Glucose_rcpt_Git3-like_N"/>
</dbReference>
<organism evidence="12 13">
    <name type="scientific">Acanthamoeba castellanii (strain ATCC 30010 / Neff)</name>
    <dbReference type="NCBI Taxonomy" id="1257118"/>
    <lineage>
        <taxon>Eukaryota</taxon>
        <taxon>Amoebozoa</taxon>
        <taxon>Discosea</taxon>
        <taxon>Longamoebia</taxon>
        <taxon>Centramoebida</taxon>
        <taxon>Acanthamoebidae</taxon>
        <taxon>Acanthamoeba</taxon>
    </lineage>
</organism>
<reference evidence="12 13" key="1">
    <citation type="journal article" date="2013" name="Genome Biol.">
        <title>Genome of Acanthamoeba castellanii highlights extensive lateral gene transfer and early evolution of tyrosine kinase signaling.</title>
        <authorList>
            <person name="Clarke M."/>
            <person name="Lohan A.J."/>
            <person name="Liu B."/>
            <person name="Lagkouvardos I."/>
            <person name="Roy S."/>
            <person name="Zafar N."/>
            <person name="Bertelli C."/>
            <person name="Schilde C."/>
            <person name="Kianianmomeni A."/>
            <person name="Burglin T.R."/>
            <person name="Frech C."/>
            <person name="Turcotte B."/>
            <person name="Kopec K.O."/>
            <person name="Synnott J.M."/>
            <person name="Choo C."/>
            <person name="Paponov I."/>
            <person name="Finkler A."/>
            <person name="Soon Heng Tan C."/>
            <person name="Hutchins A.P."/>
            <person name="Weinmeier T."/>
            <person name="Rattei T."/>
            <person name="Chu J.S."/>
            <person name="Gimenez G."/>
            <person name="Irimia M."/>
            <person name="Rigden D.J."/>
            <person name="Fitzpatrick D.A."/>
            <person name="Lorenzo-Morales J."/>
            <person name="Bateman A."/>
            <person name="Chiu C.H."/>
            <person name="Tang P."/>
            <person name="Hegemann P."/>
            <person name="Fromm H."/>
            <person name="Raoult D."/>
            <person name="Greub G."/>
            <person name="Miranda-Saavedra D."/>
            <person name="Chen N."/>
            <person name="Nash P."/>
            <person name="Ginger M.L."/>
            <person name="Horn M."/>
            <person name="Schaap P."/>
            <person name="Caler L."/>
            <person name="Loftus B."/>
        </authorList>
    </citation>
    <scope>NUCLEOTIDE SEQUENCE [LARGE SCALE GENOMIC DNA]</scope>
    <source>
        <strain evidence="12 13">Neff</strain>
    </source>
</reference>
<evidence type="ECO:0000256" key="3">
    <source>
        <dbReference type="ARBA" id="ARBA00022692"/>
    </source>
</evidence>
<dbReference type="GO" id="GO:0005886">
    <property type="term" value="C:plasma membrane"/>
    <property type="evidence" value="ECO:0007669"/>
    <property type="project" value="TreeGrafter"/>
</dbReference>
<dbReference type="PRINTS" id="PR02001">
    <property type="entry name" value="GCR1CAMPR"/>
</dbReference>
<dbReference type="KEGG" id="acan:ACA1_290250"/>
<dbReference type="RefSeq" id="XP_004368016.1">
    <property type="nucleotide sequence ID" value="XM_004367959.1"/>
</dbReference>
<dbReference type="PANTHER" id="PTHR23112:SF0">
    <property type="entry name" value="TRANSMEMBRANE PROTEIN 116"/>
    <property type="match status" value="1"/>
</dbReference>
<dbReference type="PROSITE" id="PS50261">
    <property type="entry name" value="G_PROTEIN_RECEP_F2_4"/>
    <property type="match status" value="1"/>
</dbReference>
<dbReference type="InterPro" id="IPR022340">
    <property type="entry name" value="GPCR_GCR1_put"/>
</dbReference>
<dbReference type="SUPFAM" id="SSF81321">
    <property type="entry name" value="Family A G protein-coupled receptor-like"/>
    <property type="match status" value="1"/>
</dbReference>